<dbReference type="GO" id="GO:0016887">
    <property type="term" value="F:ATP hydrolysis activity"/>
    <property type="evidence" value="ECO:0007669"/>
    <property type="project" value="UniProtKB-UniRule"/>
</dbReference>
<dbReference type="PATRIC" id="fig|1280950.3.peg.1534"/>
<keyword evidence="2 6" id="KW-0547">Nucleotide-binding</keyword>
<evidence type="ECO:0000256" key="3">
    <source>
        <dbReference type="ARBA" id="ARBA00022840"/>
    </source>
</evidence>
<dbReference type="CDD" id="cd02037">
    <property type="entry name" value="Mrp_NBP35"/>
    <property type="match status" value="1"/>
</dbReference>
<evidence type="ECO:0000256" key="4">
    <source>
        <dbReference type="ARBA" id="ARBA00023004"/>
    </source>
</evidence>
<dbReference type="InterPro" id="IPR027417">
    <property type="entry name" value="P-loop_NTPase"/>
</dbReference>
<comment type="caution">
    <text evidence="8">The sequence shown here is derived from an EMBL/GenBank/DDBJ whole genome shotgun (WGS) entry which is preliminary data.</text>
</comment>
<accession>A0A059FQC0</accession>
<evidence type="ECO:0000313" key="8">
    <source>
        <dbReference type="EMBL" id="KCZ92812.1"/>
    </source>
</evidence>
<feature type="region of interest" description="Disordered" evidence="7">
    <location>
        <begin position="101"/>
        <end position="125"/>
    </location>
</feature>
<dbReference type="HAMAP" id="MF_02040">
    <property type="entry name" value="Mrp_NBP35"/>
    <property type="match status" value="1"/>
</dbReference>
<dbReference type="Pfam" id="PF10609">
    <property type="entry name" value="ParA"/>
    <property type="match status" value="1"/>
</dbReference>
<keyword evidence="4 6" id="KW-0408">Iron</keyword>
<name>A0A059FQC0_9PROT</name>
<dbReference type="PANTHER" id="PTHR42961:SF2">
    <property type="entry name" value="IRON-SULFUR PROTEIN NUBPL"/>
    <property type="match status" value="1"/>
</dbReference>
<evidence type="ECO:0000256" key="6">
    <source>
        <dbReference type="HAMAP-Rule" id="MF_02040"/>
    </source>
</evidence>
<dbReference type="InterPro" id="IPR019591">
    <property type="entry name" value="Mrp/NBP35_ATP-bd"/>
</dbReference>
<comment type="similarity">
    <text evidence="6">Belongs to the Mrp/NBP35 ATP-binding proteins family.</text>
</comment>
<dbReference type="RefSeq" id="WP_035615698.1">
    <property type="nucleotide sequence ID" value="NZ_ARYK01000003.1"/>
</dbReference>
<evidence type="ECO:0000256" key="7">
    <source>
        <dbReference type="SAM" id="MobiDB-lite"/>
    </source>
</evidence>
<dbReference type="OrthoDB" id="9809679at2"/>
<comment type="subunit">
    <text evidence="6">Homodimer.</text>
</comment>
<keyword evidence="1 6" id="KW-0479">Metal-binding</keyword>
<keyword evidence="5 6" id="KW-0411">Iron-sulfur</keyword>
<dbReference type="GO" id="GO:0051539">
    <property type="term" value="F:4 iron, 4 sulfur cluster binding"/>
    <property type="evidence" value="ECO:0007669"/>
    <property type="project" value="TreeGrafter"/>
</dbReference>
<comment type="function">
    <text evidence="6">Binds and transfers iron-sulfur (Fe-S) clusters to target apoproteins. Can hydrolyze ATP.</text>
</comment>
<dbReference type="Gene3D" id="3.40.50.300">
    <property type="entry name" value="P-loop containing nucleotide triphosphate hydrolases"/>
    <property type="match status" value="1"/>
</dbReference>
<organism evidence="8 9">
    <name type="scientific">Hyphomonas johnsonii MHS-2</name>
    <dbReference type="NCBI Taxonomy" id="1280950"/>
    <lineage>
        <taxon>Bacteria</taxon>
        <taxon>Pseudomonadati</taxon>
        <taxon>Pseudomonadota</taxon>
        <taxon>Alphaproteobacteria</taxon>
        <taxon>Hyphomonadales</taxon>
        <taxon>Hyphomonadaceae</taxon>
        <taxon>Hyphomonas</taxon>
    </lineage>
</organism>
<dbReference type="FunFam" id="3.40.50.300:FF:001119">
    <property type="entry name" value="Iron-sulfur cluster carrier protein"/>
    <property type="match status" value="1"/>
</dbReference>
<dbReference type="STRING" id="1280950.HJO_07652"/>
<dbReference type="EMBL" id="ARYK01000003">
    <property type="protein sequence ID" value="KCZ92812.1"/>
    <property type="molecule type" value="Genomic_DNA"/>
</dbReference>
<dbReference type="GO" id="GO:0005524">
    <property type="term" value="F:ATP binding"/>
    <property type="evidence" value="ECO:0007669"/>
    <property type="project" value="UniProtKB-UniRule"/>
</dbReference>
<dbReference type="InterPro" id="IPR044304">
    <property type="entry name" value="NUBPL-like"/>
</dbReference>
<dbReference type="GO" id="GO:0016226">
    <property type="term" value="P:iron-sulfur cluster assembly"/>
    <property type="evidence" value="ECO:0007669"/>
    <property type="project" value="InterPro"/>
</dbReference>
<dbReference type="AlphaFoldDB" id="A0A059FQC0"/>
<dbReference type="PANTHER" id="PTHR42961">
    <property type="entry name" value="IRON-SULFUR PROTEIN NUBPL"/>
    <property type="match status" value="1"/>
</dbReference>
<keyword evidence="6" id="KW-0378">Hydrolase</keyword>
<dbReference type="eggNOG" id="COG0489">
    <property type="taxonomic scope" value="Bacteria"/>
</dbReference>
<gene>
    <name evidence="8" type="ORF">HJO_07652</name>
</gene>
<dbReference type="SUPFAM" id="SSF52540">
    <property type="entry name" value="P-loop containing nucleoside triphosphate hydrolases"/>
    <property type="match status" value="1"/>
</dbReference>
<keyword evidence="9" id="KW-1185">Reference proteome</keyword>
<dbReference type="GO" id="GO:0140663">
    <property type="term" value="F:ATP-dependent FeS chaperone activity"/>
    <property type="evidence" value="ECO:0007669"/>
    <property type="project" value="InterPro"/>
</dbReference>
<proteinExistence type="inferred from homology"/>
<evidence type="ECO:0000256" key="5">
    <source>
        <dbReference type="ARBA" id="ARBA00023014"/>
    </source>
</evidence>
<evidence type="ECO:0000256" key="2">
    <source>
        <dbReference type="ARBA" id="ARBA00022741"/>
    </source>
</evidence>
<evidence type="ECO:0000313" key="9">
    <source>
        <dbReference type="Proteomes" id="UP000025171"/>
    </source>
</evidence>
<reference evidence="8 9" key="1">
    <citation type="journal article" date="2014" name="Antonie Van Leeuwenhoek">
        <title>Hyphomonas beringensis sp. nov. and Hyphomonas chukchiensis sp. nov., isolated from surface seawater of the Bering Sea and Chukchi Sea.</title>
        <authorList>
            <person name="Li C."/>
            <person name="Lai Q."/>
            <person name="Li G."/>
            <person name="Dong C."/>
            <person name="Wang J."/>
            <person name="Liao Y."/>
            <person name="Shao Z."/>
        </authorList>
    </citation>
    <scope>NUCLEOTIDE SEQUENCE [LARGE SCALE GENOMIC DNA]</scope>
    <source>
        <strain evidence="8 9">MHS-2</strain>
    </source>
</reference>
<protein>
    <recommendedName>
        <fullName evidence="6">Iron-sulfur cluster carrier protein</fullName>
    </recommendedName>
</protein>
<sequence>MFGSKEKSRKKLADQVREALGSPDWLESVTVDESGRAILVLLADPADPAAAEARRIESEGRAELVAGVQAVTSILTAQAGQAAPAVPAKTKINLIPQRTPAQVRPADGAAKKGGSLHASGVPRRVSKGARLSDEAMLQGAPSQASEIPPIPGIARILVVASAKGGVGKSTIAVNLAAAMAKAGMKVGLLDADVYGPSIPTMLGMQDAQPKTAASKKLLPVEAHGLKTLSIGYLSDPDAPMIWRGPIVMSAISQMLNDAEWGTPDDPLDILIIDTPPGTGDAQLALAQRVPVTAALIVTTPQEVALADVRRGAAMFAKTAVPVLGIVETMSWFEDPSGERHYLMGEGGGTAMAIKLGLPLMAEVPMLQAIREGGDAGTPAALGGGEPERIFRALARTVAIGLDALETKPAPQIVFED</sequence>
<dbReference type="InterPro" id="IPR033756">
    <property type="entry name" value="YlxH/NBP35"/>
</dbReference>
<keyword evidence="3 6" id="KW-0067">ATP-binding</keyword>
<evidence type="ECO:0000256" key="1">
    <source>
        <dbReference type="ARBA" id="ARBA00022723"/>
    </source>
</evidence>
<feature type="binding site" evidence="6">
    <location>
        <begin position="162"/>
        <end position="169"/>
    </location>
    <ligand>
        <name>ATP</name>
        <dbReference type="ChEBI" id="CHEBI:30616"/>
    </ligand>
</feature>
<dbReference type="GO" id="GO:0046872">
    <property type="term" value="F:metal ion binding"/>
    <property type="evidence" value="ECO:0007669"/>
    <property type="project" value="UniProtKB-KW"/>
</dbReference>
<dbReference type="Proteomes" id="UP000025171">
    <property type="component" value="Unassembled WGS sequence"/>
</dbReference>